<name>A0A6A5T2H2_9PLEO</name>
<evidence type="ECO:0000313" key="6">
    <source>
        <dbReference type="Proteomes" id="UP000800038"/>
    </source>
</evidence>
<sequence>MPPITLWFLQASRSIRTAWLLEELGLDYNLKFSERVNQKAPEEFKTDSGNPLGKFPTLQDGALTIYERKLLPHDPKERVKVRQWVHAAEATFALHAIAILYARWNIPKDAPEGTIEAAEKGMSANVQSDLSWLETELSLSQGRFLCGDHVTAADIMMQFSADFIMARELGTQGRQYTNINKWLEACKNTEGYKRAVEKTGHKL</sequence>
<feature type="domain" description="GST N-terminal" evidence="3">
    <location>
        <begin position="1"/>
        <end position="67"/>
    </location>
</feature>
<organism evidence="5 6">
    <name type="scientific">Clathrospora elynae</name>
    <dbReference type="NCBI Taxonomy" id="706981"/>
    <lineage>
        <taxon>Eukaryota</taxon>
        <taxon>Fungi</taxon>
        <taxon>Dikarya</taxon>
        <taxon>Ascomycota</taxon>
        <taxon>Pezizomycotina</taxon>
        <taxon>Dothideomycetes</taxon>
        <taxon>Pleosporomycetidae</taxon>
        <taxon>Pleosporales</taxon>
        <taxon>Diademaceae</taxon>
        <taxon>Clathrospora</taxon>
    </lineage>
</organism>
<dbReference type="InterPro" id="IPR004045">
    <property type="entry name" value="Glutathione_S-Trfase_N"/>
</dbReference>
<reference evidence="5" key="1">
    <citation type="journal article" date="2020" name="Stud. Mycol.">
        <title>101 Dothideomycetes genomes: a test case for predicting lifestyles and emergence of pathogens.</title>
        <authorList>
            <person name="Haridas S."/>
            <person name="Albert R."/>
            <person name="Binder M."/>
            <person name="Bloem J."/>
            <person name="Labutti K."/>
            <person name="Salamov A."/>
            <person name="Andreopoulos B."/>
            <person name="Baker S."/>
            <person name="Barry K."/>
            <person name="Bills G."/>
            <person name="Bluhm B."/>
            <person name="Cannon C."/>
            <person name="Castanera R."/>
            <person name="Culley D."/>
            <person name="Daum C."/>
            <person name="Ezra D."/>
            <person name="Gonzalez J."/>
            <person name="Henrissat B."/>
            <person name="Kuo A."/>
            <person name="Liang C."/>
            <person name="Lipzen A."/>
            <person name="Lutzoni F."/>
            <person name="Magnuson J."/>
            <person name="Mondo S."/>
            <person name="Nolan M."/>
            <person name="Ohm R."/>
            <person name="Pangilinan J."/>
            <person name="Park H.-J."/>
            <person name="Ramirez L."/>
            <person name="Alfaro M."/>
            <person name="Sun H."/>
            <person name="Tritt A."/>
            <person name="Yoshinaga Y."/>
            <person name="Zwiers L.-H."/>
            <person name="Turgeon B."/>
            <person name="Goodwin S."/>
            <person name="Spatafora J."/>
            <person name="Crous P."/>
            <person name="Grigoriev I."/>
        </authorList>
    </citation>
    <scope>NUCLEOTIDE SEQUENCE</scope>
    <source>
        <strain evidence="5">CBS 161.51</strain>
    </source>
</reference>
<proteinExistence type="inferred from homology"/>
<dbReference type="Pfam" id="PF02798">
    <property type="entry name" value="GST_N"/>
    <property type="match status" value="1"/>
</dbReference>
<dbReference type="AlphaFoldDB" id="A0A6A5T2H2"/>
<dbReference type="Gene3D" id="1.20.1050.10">
    <property type="match status" value="1"/>
</dbReference>
<dbReference type="SUPFAM" id="SSF47616">
    <property type="entry name" value="GST C-terminal domain-like"/>
    <property type="match status" value="1"/>
</dbReference>
<dbReference type="OrthoDB" id="2309723at2759"/>
<accession>A0A6A5T2H2</accession>
<evidence type="ECO:0000256" key="1">
    <source>
        <dbReference type="ARBA" id="ARBA00007409"/>
    </source>
</evidence>
<dbReference type="EMBL" id="ML975999">
    <property type="protein sequence ID" value="KAF1947165.1"/>
    <property type="molecule type" value="Genomic_DNA"/>
</dbReference>
<dbReference type="Gene3D" id="3.40.30.10">
    <property type="entry name" value="Glutaredoxin"/>
    <property type="match status" value="1"/>
</dbReference>
<feature type="domain" description="GST C-terminal" evidence="4">
    <location>
        <begin position="74"/>
        <end position="203"/>
    </location>
</feature>
<dbReference type="PANTHER" id="PTHR44051:SF9">
    <property type="entry name" value="GLUTATHIONE S-TRANSFERASE 1"/>
    <property type="match status" value="1"/>
</dbReference>
<dbReference type="InterPro" id="IPR036249">
    <property type="entry name" value="Thioredoxin-like_sf"/>
</dbReference>
<gene>
    <name evidence="5" type="ORF">EJ02DRAFT_499329</name>
</gene>
<dbReference type="InterPro" id="IPR010987">
    <property type="entry name" value="Glutathione-S-Trfase_C-like"/>
</dbReference>
<dbReference type="SUPFAM" id="SSF52833">
    <property type="entry name" value="Thioredoxin-like"/>
    <property type="match status" value="1"/>
</dbReference>
<dbReference type="GO" id="GO:0016740">
    <property type="term" value="F:transferase activity"/>
    <property type="evidence" value="ECO:0007669"/>
    <property type="project" value="UniProtKB-KW"/>
</dbReference>
<dbReference type="InterPro" id="IPR040079">
    <property type="entry name" value="Glutathione_S-Trfase"/>
</dbReference>
<keyword evidence="6" id="KW-1185">Reference proteome</keyword>
<protein>
    <submittedName>
        <fullName evidence="5">Glutathione S-transferase</fullName>
    </submittedName>
</protein>
<dbReference type="PANTHER" id="PTHR44051">
    <property type="entry name" value="GLUTATHIONE S-TRANSFERASE-RELATED"/>
    <property type="match status" value="1"/>
</dbReference>
<evidence type="ECO:0000313" key="5">
    <source>
        <dbReference type="EMBL" id="KAF1947165.1"/>
    </source>
</evidence>
<evidence type="ECO:0000259" key="3">
    <source>
        <dbReference type="PROSITE" id="PS50404"/>
    </source>
</evidence>
<dbReference type="InterPro" id="IPR004046">
    <property type="entry name" value="GST_C"/>
</dbReference>
<dbReference type="PROSITE" id="PS50405">
    <property type="entry name" value="GST_CTER"/>
    <property type="match status" value="1"/>
</dbReference>
<evidence type="ECO:0000259" key="4">
    <source>
        <dbReference type="PROSITE" id="PS50405"/>
    </source>
</evidence>
<dbReference type="SFLD" id="SFLDS00019">
    <property type="entry name" value="Glutathione_Transferase_(cytos"/>
    <property type="match status" value="1"/>
</dbReference>
<evidence type="ECO:0000256" key="2">
    <source>
        <dbReference type="RuleBase" id="RU003494"/>
    </source>
</evidence>
<dbReference type="PROSITE" id="PS50404">
    <property type="entry name" value="GST_NTER"/>
    <property type="match status" value="1"/>
</dbReference>
<dbReference type="FunFam" id="1.20.1050.10:FF:000069">
    <property type="entry name" value="Putative elongation factor 1-gamma"/>
    <property type="match status" value="1"/>
</dbReference>
<dbReference type="InterPro" id="IPR036282">
    <property type="entry name" value="Glutathione-S-Trfase_C_sf"/>
</dbReference>
<dbReference type="Proteomes" id="UP000800038">
    <property type="component" value="Unassembled WGS sequence"/>
</dbReference>
<dbReference type="Pfam" id="PF00043">
    <property type="entry name" value="GST_C"/>
    <property type="match status" value="1"/>
</dbReference>
<keyword evidence="5" id="KW-0808">Transferase</keyword>
<comment type="similarity">
    <text evidence="1 2">Belongs to the GST superfamily.</text>
</comment>